<name>A0A679IJ30_9HYPH</name>
<gene>
    <name evidence="1" type="primary">ubiG_2</name>
    <name evidence="1" type="ORF">MBUL_00414</name>
</gene>
<sequence length="195" mass="21830">MMRHSQTMPADYFENRYADDPDPWQFTTSPYEAAKYTATLDALPKPRFVSALEIGCSIGVFTKALAPRCETLIGLDTAEKALEQARGRCESLPHVRFERLHVPGQWPAGGFDLILISEVLYFLDADDMSDLAKRILDALDPGGIIVLVHWTGLTHYPQTGDEASDMLIGLLDGAIRVDHHSRTDRYRLDVLTRIA</sequence>
<dbReference type="Gene3D" id="3.40.50.150">
    <property type="entry name" value="Vaccinia Virus protein VP39"/>
    <property type="match status" value="1"/>
</dbReference>
<proteinExistence type="predicted"/>
<keyword evidence="1" id="KW-0830">Ubiquinone</keyword>
<organism evidence="1">
    <name type="scientific">Methylobacterium bullatum</name>
    <dbReference type="NCBI Taxonomy" id="570505"/>
    <lineage>
        <taxon>Bacteria</taxon>
        <taxon>Pseudomonadati</taxon>
        <taxon>Pseudomonadota</taxon>
        <taxon>Alphaproteobacteria</taxon>
        <taxon>Hyphomicrobiales</taxon>
        <taxon>Methylobacteriaceae</taxon>
        <taxon>Methylobacterium</taxon>
    </lineage>
</organism>
<dbReference type="GO" id="GO:0009312">
    <property type="term" value="P:oligosaccharide biosynthetic process"/>
    <property type="evidence" value="ECO:0007669"/>
    <property type="project" value="InterPro"/>
</dbReference>
<dbReference type="EMBL" id="LR743504">
    <property type="protein sequence ID" value="CAA2099938.1"/>
    <property type="molecule type" value="Genomic_DNA"/>
</dbReference>
<dbReference type="Pfam" id="PF05401">
    <property type="entry name" value="NodS"/>
    <property type="match status" value="1"/>
</dbReference>
<accession>A0A679IJ30</accession>
<protein>
    <submittedName>
        <fullName evidence="1">Ubiquinone biosynthesis O-methyltransferase</fullName>
        <ecNumber evidence="1">2.1.1.222</ecNumber>
    </submittedName>
</protein>
<dbReference type="SUPFAM" id="SSF53335">
    <property type="entry name" value="S-adenosyl-L-methionine-dependent methyltransferases"/>
    <property type="match status" value="1"/>
</dbReference>
<dbReference type="PANTHER" id="PTHR43861">
    <property type="entry name" value="TRANS-ACONITATE 2-METHYLTRANSFERASE-RELATED"/>
    <property type="match status" value="1"/>
</dbReference>
<dbReference type="AlphaFoldDB" id="A0A679IJ30"/>
<evidence type="ECO:0000313" key="1">
    <source>
        <dbReference type="EMBL" id="CAA2099938.1"/>
    </source>
</evidence>
<dbReference type="GO" id="GO:0032259">
    <property type="term" value="P:methylation"/>
    <property type="evidence" value="ECO:0007669"/>
    <property type="project" value="UniProtKB-KW"/>
</dbReference>
<dbReference type="GO" id="GO:0008757">
    <property type="term" value="F:S-adenosylmethionine-dependent methyltransferase activity"/>
    <property type="evidence" value="ECO:0007669"/>
    <property type="project" value="InterPro"/>
</dbReference>
<dbReference type="EC" id="2.1.1.222" evidence="1"/>
<keyword evidence="1" id="KW-0489">Methyltransferase</keyword>
<dbReference type="InterPro" id="IPR008715">
    <property type="entry name" value="SAM-MeTfrase_NodS-like"/>
</dbReference>
<dbReference type="InterPro" id="IPR029063">
    <property type="entry name" value="SAM-dependent_MTases_sf"/>
</dbReference>
<reference evidence="1" key="1">
    <citation type="submission" date="2019-12" db="EMBL/GenBank/DDBJ databases">
        <authorList>
            <person name="Cremers G."/>
        </authorList>
    </citation>
    <scope>NUCLEOTIDE SEQUENCE</scope>
    <source>
        <strain evidence="1">Mbul1</strain>
    </source>
</reference>
<keyword evidence="1" id="KW-0808">Transferase</keyword>
<dbReference type="GO" id="GO:0102208">
    <property type="term" value="F:2-polyprenyl-6-hydroxyphenol methylase activity"/>
    <property type="evidence" value="ECO:0007669"/>
    <property type="project" value="UniProtKB-EC"/>
</dbReference>
<dbReference type="CDD" id="cd02440">
    <property type="entry name" value="AdoMet_MTases"/>
    <property type="match status" value="1"/>
</dbReference>